<feature type="region of interest" description="Disordered" evidence="1">
    <location>
        <begin position="204"/>
        <end position="229"/>
    </location>
</feature>
<gene>
    <name evidence="3" type="ORF">P3X46_026635</name>
</gene>
<comment type="caution">
    <text evidence="3">The sequence shown here is derived from an EMBL/GenBank/DDBJ whole genome shotgun (WGS) entry which is preliminary data.</text>
</comment>
<evidence type="ECO:0000256" key="1">
    <source>
        <dbReference type="SAM" id="MobiDB-lite"/>
    </source>
</evidence>
<dbReference type="Pfam" id="PF05553">
    <property type="entry name" value="DUF761"/>
    <property type="match status" value="1"/>
</dbReference>
<protein>
    <recommendedName>
        <fullName evidence="5">DUF4408 domain-containing protein</fullName>
    </recommendedName>
</protein>
<keyword evidence="2" id="KW-0812">Transmembrane</keyword>
<evidence type="ECO:0000313" key="4">
    <source>
        <dbReference type="Proteomes" id="UP001174677"/>
    </source>
</evidence>
<feature type="compositionally biased region" description="Basic and acidic residues" evidence="1">
    <location>
        <begin position="214"/>
        <end position="229"/>
    </location>
</feature>
<accession>A0ABQ9KYR5</accession>
<dbReference type="InterPro" id="IPR008480">
    <property type="entry name" value="DUF761_pln"/>
</dbReference>
<keyword evidence="2" id="KW-0472">Membrane</keyword>
<feature type="transmembrane region" description="Helical" evidence="2">
    <location>
        <begin position="30"/>
        <end position="50"/>
    </location>
</feature>
<keyword evidence="2" id="KW-1133">Transmembrane helix</keyword>
<evidence type="ECO:0008006" key="5">
    <source>
        <dbReference type="Google" id="ProtNLM"/>
    </source>
</evidence>
<evidence type="ECO:0000256" key="2">
    <source>
        <dbReference type="SAM" id="Phobius"/>
    </source>
</evidence>
<proteinExistence type="predicted"/>
<dbReference type="PANTHER" id="PTHR35997">
    <property type="entry name" value="COTTON FIBER PROTEIN-RELATED"/>
    <property type="match status" value="1"/>
</dbReference>
<sequence>MEKPTSIVVQNSVINPYISKVHYPQKATGISFFAFVFSIFMYISIFYVFNLSPSKLVKNSKFWFFISNTLIIIILVDYGAFSSSRDNSKQHDLYQDHIMRRQTSAPSSYRQYHSQIIKTCIPKEEVEVLQEKSKEITTPQRTRSSTSFQGNKIKKLESCLEQDNASGDREKKKVQPKTFQRCKSDIHKRVVIDESKNIIRRVEETDIYDSPPDPVDREENKNDPYAKMSNEELNRRVEEFIQRFNRQIRLQRDVY</sequence>
<name>A0ABQ9KYR5_HEVBR</name>
<dbReference type="PANTHER" id="PTHR35997:SF6">
    <property type="entry name" value="COTTON FIBER PROTEIN"/>
    <property type="match status" value="1"/>
</dbReference>
<dbReference type="Proteomes" id="UP001174677">
    <property type="component" value="Chromosome 15"/>
</dbReference>
<keyword evidence="4" id="KW-1185">Reference proteome</keyword>
<reference evidence="3 4" key="1">
    <citation type="journal article" date="2023" name="Plant Biotechnol. J.">
        <title>Chromosome-level wild Hevea brasiliensis genome provides new tools for genomic-assisted breeding and valuable loci to elevate rubber yield.</title>
        <authorList>
            <person name="Cheng H."/>
            <person name="Song X."/>
            <person name="Hu Y."/>
            <person name="Wu T."/>
            <person name="Yang Q."/>
            <person name="An Z."/>
            <person name="Feng S."/>
            <person name="Deng Z."/>
            <person name="Wu W."/>
            <person name="Zeng X."/>
            <person name="Tu M."/>
            <person name="Wang X."/>
            <person name="Huang H."/>
        </authorList>
    </citation>
    <scope>NUCLEOTIDE SEQUENCE [LARGE SCALE GENOMIC DNA]</scope>
    <source>
        <strain evidence="3">MT/VB/25A 57/8</strain>
    </source>
</reference>
<evidence type="ECO:0000313" key="3">
    <source>
        <dbReference type="EMBL" id="KAJ9153164.1"/>
    </source>
</evidence>
<feature type="transmembrane region" description="Helical" evidence="2">
    <location>
        <begin position="62"/>
        <end position="81"/>
    </location>
</feature>
<dbReference type="EMBL" id="JARPOI010000015">
    <property type="protein sequence ID" value="KAJ9153164.1"/>
    <property type="molecule type" value="Genomic_DNA"/>
</dbReference>
<organism evidence="3 4">
    <name type="scientific">Hevea brasiliensis</name>
    <name type="common">Para rubber tree</name>
    <name type="synonym">Siphonia brasiliensis</name>
    <dbReference type="NCBI Taxonomy" id="3981"/>
    <lineage>
        <taxon>Eukaryota</taxon>
        <taxon>Viridiplantae</taxon>
        <taxon>Streptophyta</taxon>
        <taxon>Embryophyta</taxon>
        <taxon>Tracheophyta</taxon>
        <taxon>Spermatophyta</taxon>
        <taxon>Magnoliopsida</taxon>
        <taxon>eudicotyledons</taxon>
        <taxon>Gunneridae</taxon>
        <taxon>Pentapetalae</taxon>
        <taxon>rosids</taxon>
        <taxon>fabids</taxon>
        <taxon>Malpighiales</taxon>
        <taxon>Euphorbiaceae</taxon>
        <taxon>Crotonoideae</taxon>
        <taxon>Micrandreae</taxon>
        <taxon>Hevea</taxon>
    </lineage>
</organism>